<gene>
    <name evidence="1" type="ORF">QQF64_022840</name>
</gene>
<keyword evidence="2" id="KW-1185">Reference proteome</keyword>
<evidence type="ECO:0000313" key="1">
    <source>
        <dbReference type="EMBL" id="KAL1247464.1"/>
    </source>
</evidence>
<evidence type="ECO:0000313" key="2">
    <source>
        <dbReference type="Proteomes" id="UP001558613"/>
    </source>
</evidence>
<dbReference type="Proteomes" id="UP001558613">
    <property type="component" value="Unassembled WGS sequence"/>
</dbReference>
<protein>
    <submittedName>
        <fullName evidence="1">Uncharacterized protein</fullName>
    </submittedName>
</protein>
<name>A0ABR3L6V0_9TELE</name>
<comment type="caution">
    <text evidence="1">The sequence shown here is derived from an EMBL/GenBank/DDBJ whole genome shotgun (WGS) entry which is preliminary data.</text>
</comment>
<dbReference type="EMBL" id="JAYMGO010000025">
    <property type="protein sequence ID" value="KAL1247464.1"/>
    <property type="molecule type" value="Genomic_DNA"/>
</dbReference>
<organism evidence="1 2">
    <name type="scientific">Cirrhinus molitorella</name>
    <name type="common">mud carp</name>
    <dbReference type="NCBI Taxonomy" id="172907"/>
    <lineage>
        <taxon>Eukaryota</taxon>
        <taxon>Metazoa</taxon>
        <taxon>Chordata</taxon>
        <taxon>Craniata</taxon>
        <taxon>Vertebrata</taxon>
        <taxon>Euteleostomi</taxon>
        <taxon>Actinopterygii</taxon>
        <taxon>Neopterygii</taxon>
        <taxon>Teleostei</taxon>
        <taxon>Ostariophysi</taxon>
        <taxon>Cypriniformes</taxon>
        <taxon>Cyprinidae</taxon>
        <taxon>Labeoninae</taxon>
        <taxon>Labeonini</taxon>
        <taxon>Cirrhinus</taxon>
    </lineage>
</organism>
<proteinExistence type="predicted"/>
<accession>A0ABR3L6V0</accession>
<sequence>MREHDLARVSARRTLFKHFSGGYPAPSEQFQNDPLVLTAMCLENIGPSGFALAPTNPGDINDSWQTDKGVCLYLKAIRFYRKKAFTHTLSPGGFSRRNSRVDVWQSQLRRIPPSLIKAALPP</sequence>
<reference evidence="1 2" key="1">
    <citation type="submission" date="2023-09" db="EMBL/GenBank/DDBJ databases">
        <authorList>
            <person name="Wang M."/>
        </authorList>
    </citation>
    <scope>NUCLEOTIDE SEQUENCE [LARGE SCALE GENOMIC DNA]</scope>
    <source>
        <strain evidence="1">GT-2023</strain>
        <tissue evidence="1">Liver</tissue>
    </source>
</reference>